<reference evidence="2" key="1">
    <citation type="submission" date="2020-12" db="EMBL/GenBank/DDBJ databases">
        <title>Metabolic potential, ecology and presence of endohyphal bacteria is reflected in genomic diversity of Mucoromycotina.</title>
        <authorList>
            <person name="Muszewska A."/>
            <person name="Okrasinska A."/>
            <person name="Steczkiewicz K."/>
            <person name="Drgas O."/>
            <person name="Orlowska M."/>
            <person name="Perlinska-Lenart U."/>
            <person name="Aleksandrzak-Piekarczyk T."/>
            <person name="Szatraj K."/>
            <person name="Zielenkiewicz U."/>
            <person name="Pilsyk S."/>
            <person name="Malc E."/>
            <person name="Mieczkowski P."/>
            <person name="Kruszewska J.S."/>
            <person name="Biernat P."/>
            <person name="Pawlowska J."/>
        </authorList>
    </citation>
    <scope>NUCLEOTIDE SEQUENCE</scope>
    <source>
        <strain evidence="2">WA0000017839</strain>
    </source>
</reference>
<dbReference type="PANTHER" id="PTHR21325:SF31">
    <property type="entry name" value="GH22081P-RELATED"/>
    <property type="match status" value="1"/>
</dbReference>
<sequence length="377" mass="41603">MVFIRSLIAVSLSVASVMALNVTEISKCPALKARENPAKDVTDLRIDDISVIAGLGDSIMAGFVMNGVNHEDGTGVFNTSTVMEYRGKSYAMGGDEGAFTLANFVKNYNPDLKGSSSASRFASVCRGPLCTLPISLYYPLRDSLNAAQSGAVAMNLDYELEYLIPRMKLELTPESYENDWKLINLQIGSNDQCSICDPFLAEHTTPEAFGRYVEEALIRIKKEIPKVVVNLMGSFKVSGVFPLSGKNTDYCVKNGILDNEKECVCSGSSEKLEAMDRVQEGYAEKLSDIAEKYKGVPNATFGVMYTPAPVEIETFPITAFSNVDCFHPSQKGHGFFAKSFWNQLFTTRSEKPKLYTWETDADIYCPTESDRLPTKNE</sequence>
<name>A0A8H7VDB1_9FUNG</name>
<dbReference type="Proteomes" id="UP000603453">
    <property type="component" value="Unassembled WGS sequence"/>
</dbReference>
<dbReference type="GO" id="GO:0006644">
    <property type="term" value="P:phospholipid metabolic process"/>
    <property type="evidence" value="ECO:0007669"/>
    <property type="project" value="TreeGrafter"/>
</dbReference>
<feature type="signal peptide" evidence="1">
    <location>
        <begin position="1"/>
        <end position="19"/>
    </location>
</feature>
<proteinExistence type="predicted"/>
<evidence type="ECO:0000313" key="2">
    <source>
        <dbReference type="EMBL" id="KAG2210294.1"/>
    </source>
</evidence>
<comment type="caution">
    <text evidence="2">The sequence shown here is derived from an EMBL/GenBank/DDBJ whole genome shotgun (WGS) entry which is preliminary data.</text>
</comment>
<dbReference type="OrthoDB" id="10265800at2759"/>
<accession>A0A8H7VDB1</accession>
<keyword evidence="3" id="KW-1185">Reference proteome</keyword>
<dbReference type="InterPro" id="IPR038885">
    <property type="entry name" value="PLB1"/>
</dbReference>
<organism evidence="2 3">
    <name type="scientific">Mucor saturninus</name>
    <dbReference type="NCBI Taxonomy" id="64648"/>
    <lineage>
        <taxon>Eukaryota</taxon>
        <taxon>Fungi</taxon>
        <taxon>Fungi incertae sedis</taxon>
        <taxon>Mucoromycota</taxon>
        <taxon>Mucoromycotina</taxon>
        <taxon>Mucoromycetes</taxon>
        <taxon>Mucorales</taxon>
        <taxon>Mucorineae</taxon>
        <taxon>Mucoraceae</taxon>
        <taxon>Mucor</taxon>
    </lineage>
</organism>
<dbReference type="InterPro" id="IPR036514">
    <property type="entry name" value="SGNH_hydro_sf"/>
</dbReference>
<dbReference type="AlphaFoldDB" id="A0A8H7VDB1"/>
<gene>
    <name evidence="2" type="ORF">INT47_003279</name>
</gene>
<keyword evidence="1" id="KW-0732">Signal</keyword>
<dbReference type="PANTHER" id="PTHR21325">
    <property type="entry name" value="PHOSPHOLIPASE B, PLB1"/>
    <property type="match status" value="1"/>
</dbReference>
<dbReference type="SUPFAM" id="SSF52266">
    <property type="entry name" value="SGNH hydrolase"/>
    <property type="match status" value="1"/>
</dbReference>
<feature type="chain" id="PRO_5034109843" evidence="1">
    <location>
        <begin position="20"/>
        <end position="377"/>
    </location>
</feature>
<evidence type="ECO:0000256" key="1">
    <source>
        <dbReference type="SAM" id="SignalP"/>
    </source>
</evidence>
<evidence type="ECO:0000313" key="3">
    <source>
        <dbReference type="Proteomes" id="UP000603453"/>
    </source>
</evidence>
<dbReference type="GO" id="GO:0004620">
    <property type="term" value="F:phospholipase activity"/>
    <property type="evidence" value="ECO:0007669"/>
    <property type="project" value="InterPro"/>
</dbReference>
<dbReference type="Pfam" id="PF00657">
    <property type="entry name" value="Lipase_GDSL"/>
    <property type="match status" value="1"/>
</dbReference>
<dbReference type="Gene3D" id="3.40.50.1110">
    <property type="entry name" value="SGNH hydrolase"/>
    <property type="match status" value="1"/>
</dbReference>
<protein>
    <submittedName>
        <fullName evidence="2">Uncharacterized protein</fullName>
    </submittedName>
</protein>
<dbReference type="InterPro" id="IPR001087">
    <property type="entry name" value="GDSL"/>
</dbReference>
<dbReference type="EMBL" id="JAEPRD010000012">
    <property type="protein sequence ID" value="KAG2210294.1"/>
    <property type="molecule type" value="Genomic_DNA"/>
</dbReference>